<keyword evidence="3" id="KW-1185">Reference proteome</keyword>
<dbReference type="Proteomes" id="UP000683493">
    <property type="component" value="Chromosome"/>
</dbReference>
<name>A0ABX8JE53_9BACT</name>
<keyword evidence="1" id="KW-0812">Transmembrane</keyword>
<dbReference type="PROSITE" id="PS00409">
    <property type="entry name" value="PROKAR_NTER_METHYL"/>
    <property type="match status" value="1"/>
</dbReference>
<sequence>MLKNSRGFTLVELVVVMAIFISVLIVASSGFNTVLTQVGQQSKQMETDIGSVVGLEMFRSDLQNAGYGLPWSFQATPSSAKYTEVVSGDSGGAMAATFWSGGQSPLNYNDAGVGSGVPRAVLSGSTTFNGGAQYLVIKSLSVASSTTGTQKKSVQVAYTDSGRSTTNWGDATRDFQTVTGATERVIVLRNTFIDRIPTRQLQVNGGNFSSYFKQNQYTSLTLPHSSGDMFEVYGVDAATEPRMPFNRADYYVNRPANPPPACAPNTGVLYKAVVNQGGGFTEYPLLDCVADMQVVYGIGPAGSKEVNLHQTTLPGTGSAQDIREQLKEIRVYILAHTGRKDTSYTHPDSIINVGENFGGTLQGRAFNLATLIGTGWQNYRWKLYSIVVRPQNLIQ</sequence>
<organism evidence="2 3">
    <name type="scientific">Geomonas diazotrophica</name>
    <dbReference type="NCBI Taxonomy" id="2843197"/>
    <lineage>
        <taxon>Bacteria</taxon>
        <taxon>Pseudomonadati</taxon>
        <taxon>Thermodesulfobacteriota</taxon>
        <taxon>Desulfuromonadia</taxon>
        <taxon>Geobacterales</taxon>
        <taxon>Geobacteraceae</taxon>
        <taxon>Geomonas</taxon>
    </lineage>
</organism>
<proteinExistence type="predicted"/>
<dbReference type="InterPro" id="IPR032092">
    <property type="entry name" value="PilW"/>
</dbReference>
<protein>
    <submittedName>
        <fullName evidence="2">Type II secretion system GspH family protein</fullName>
    </submittedName>
</protein>
<dbReference type="Pfam" id="PF07963">
    <property type="entry name" value="N_methyl"/>
    <property type="match status" value="1"/>
</dbReference>
<accession>A0ABX8JE53</accession>
<dbReference type="InterPro" id="IPR012902">
    <property type="entry name" value="N_methyl_site"/>
</dbReference>
<evidence type="ECO:0000256" key="1">
    <source>
        <dbReference type="SAM" id="Phobius"/>
    </source>
</evidence>
<keyword evidence="1" id="KW-0472">Membrane</keyword>
<evidence type="ECO:0000313" key="2">
    <source>
        <dbReference type="EMBL" id="QWV96043.1"/>
    </source>
</evidence>
<feature type="transmembrane region" description="Helical" evidence="1">
    <location>
        <begin position="7"/>
        <end position="27"/>
    </location>
</feature>
<gene>
    <name evidence="2" type="ORF">KP005_11680</name>
</gene>
<dbReference type="NCBIfam" id="TIGR02532">
    <property type="entry name" value="IV_pilin_GFxxxE"/>
    <property type="match status" value="1"/>
</dbReference>
<evidence type="ECO:0000313" key="3">
    <source>
        <dbReference type="Proteomes" id="UP000683493"/>
    </source>
</evidence>
<keyword evidence="1" id="KW-1133">Transmembrane helix</keyword>
<dbReference type="Pfam" id="PF16074">
    <property type="entry name" value="PilW"/>
    <property type="match status" value="1"/>
</dbReference>
<reference evidence="2 3" key="1">
    <citation type="submission" date="2021-06" db="EMBL/GenBank/DDBJ databases">
        <title>Gemonas diversity in paddy soil.</title>
        <authorList>
            <person name="Liu G."/>
        </authorList>
    </citation>
    <scope>NUCLEOTIDE SEQUENCE [LARGE SCALE GENOMIC DNA]</scope>
    <source>
        <strain evidence="2 3">RG29</strain>
    </source>
</reference>
<dbReference type="EMBL" id="CP076724">
    <property type="protein sequence ID" value="QWV96043.1"/>
    <property type="molecule type" value="Genomic_DNA"/>
</dbReference>